<dbReference type="PANTHER" id="PTHR33993:SF14">
    <property type="entry name" value="GB|AAF24581.1"/>
    <property type="match status" value="1"/>
</dbReference>
<protein>
    <submittedName>
        <fullName evidence="2">VOC family protein</fullName>
    </submittedName>
</protein>
<dbReference type="RefSeq" id="WP_378571318.1">
    <property type="nucleotide sequence ID" value="NZ_JBHSFQ010000002.1"/>
</dbReference>
<dbReference type="InterPro" id="IPR052164">
    <property type="entry name" value="Anthracycline_SecMetBiosynth"/>
</dbReference>
<dbReference type="Gene3D" id="3.10.180.10">
    <property type="entry name" value="2,3-Dihydroxybiphenyl 1,2-Dioxygenase, domain 1"/>
    <property type="match status" value="2"/>
</dbReference>
<keyword evidence="3" id="KW-1185">Reference proteome</keyword>
<dbReference type="SUPFAM" id="SSF54593">
    <property type="entry name" value="Glyoxalase/Bleomycin resistance protein/Dihydroxybiphenyl dioxygenase"/>
    <property type="match status" value="2"/>
</dbReference>
<gene>
    <name evidence="2" type="ORF">ACFO4E_03055</name>
</gene>
<evidence type="ECO:0000259" key="1">
    <source>
        <dbReference type="PROSITE" id="PS51819"/>
    </source>
</evidence>
<name>A0ABV9DQU5_9ACTN</name>
<dbReference type="Pfam" id="PF00903">
    <property type="entry name" value="Glyoxalase"/>
    <property type="match status" value="1"/>
</dbReference>
<dbReference type="EMBL" id="JBHSFQ010000002">
    <property type="protein sequence ID" value="MFC4560832.1"/>
    <property type="molecule type" value="Genomic_DNA"/>
</dbReference>
<evidence type="ECO:0000313" key="3">
    <source>
        <dbReference type="Proteomes" id="UP001595923"/>
    </source>
</evidence>
<sequence>MRLSASTASARYPVGAPVWSDLVVPDLERATTFYRALLGWDFEGEGYVTATLDGRRVAAFSEPWGAASDPTERCNWTTYLATDDIDEALRAVEEVGGVIVVGHQEIGDTGGMAIAREPAGTVFGLWRPGLLRGAEVHSVPGAPVWAEVTSPDTETTSAALTRVFGYTTERMAGFDYTTLNSGGAPVCGVYGGADERVSEGHGAWLTYFGVSSADAAVRAAEERGGRALRAAADSPYGRWAMIADPFGAHFAAMEVAAAG</sequence>
<dbReference type="PROSITE" id="PS51819">
    <property type="entry name" value="VOC"/>
    <property type="match status" value="1"/>
</dbReference>
<comment type="caution">
    <text evidence="2">The sequence shown here is derived from an EMBL/GenBank/DDBJ whole genome shotgun (WGS) entry which is preliminary data.</text>
</comment>
<dbReference type="InterPro" id="IPR004360">
    <property type="entry name" value="Glyas_Fos-R_dOase_dom"/>
</dbReference>
<dbReference type="Proteomes" id="UP001595923">
    <property type="component" value="Unassembled WGS sequence"/>
</dbReference>
<dbReference type="InterPro" id="IPR029068">
    <property type="entry name" value="Glyas_Bleomycin-R_OHBP_Dase"/>
</dbReference>
<dbReference type="PANTHER" id="PTHR33993">
    <property type="entry name" value="GLYOXALASE-RELATED"/>
    <property type="match status" value="1"/>
</dbReference>
<proteinExistence type="predicted"/>
<accession>A0ABV9DQU5</accession>
<organism evidence="2 3">
    <name type="scientific">Nocardiopsis mangrovi</name>
    <dbReference type="NCBI Taxonomy" id="1179818"/>
    <lineage>
        <taxon>Bacteria</taxon>
        <taxon>Bacillati</taxon>
        <taxon>Actinomycetota</taxon>
        <taxon>Actinomycetes</taxon>
        <taxon>Streptosporangiales</taxon>
        <taxon>Nocardiopsidaceae</taxon>
        <taxon>Nocardiopsis</taxon>
    </lineage>
</organism>
<dbReference type="InterPro" id="IPR037523">
    <property type="entry name" value="VOC_core"/>
</dbReference>
<feature type="domain" description="VOC" evidence="1">
    <location>
        <begin position="16"/>
        <end position="128"/>
    </location>
</feature>
<reference evidence="3" key="1">
    <citation type="journal article" date="2019" name="Int. J. Syst. Evol. Microbiol.">
        <title>The Global Catalogue of Microorganisms (GCM) 10K type strain sequencing project: providing services to taxonomists for standard genome sequencing and annotation.</title>
        <authorList>
            <consortium name="The Broad Institute Genomics Platform"/>
            <consortium name="The Broad Institute Genome Sequencing Center for Infectious Disease"/>
            <person name="Wu L."/>
            <person name="Ma J."/>
        </authorList>
    </citation>
    <scope>NUCLEOTIDE SEQUENCE [LARGE SCALE GENOMIC DNA]</scope>
    <source>
        <strain evidence="3">XZYJ18</strain>
    </source>
</reference>
<evidence type="ECO:0000313" key="2">
    <source>
        <dbReference type="EMBL" id="MFC4560832.1"/>
    </source>
</evidence>